<feature type="region of interest" description="Disordered" evidence="3">
    <location>
        <begin position="1"/>
        <end position="37"/>
    </location>
</feature>
<feature type="region of interest" description="Disordered" evidence="3">
    <location>
        <begin position="586"/>
        <end position="615"/>
    </location>
</feature>
<name>A0ABP1E8Y9_9APHY</name>
<dbReference type="InterPro" id="IPR019734">
    <property type="entry name" value="TPR_rpt"/>
</dbReference>
<dbReference type="EMBL" id="OZ037952">
    <property type="protein sequence ID" value="CAL1715753.1"/>
    <property type="molecule type" value="Genomic_DNA"/>
</dbReference>
<feature type="compositionally biased region" description="Low complexity" evidence="3">
    <location>
        <begin position="14"/>
        <end position="25"/>
    </location>
</feature>
<organism evidence="4 5">
    <name type="scientific">Somion occarium</name>
    <dbReference type="NCBI Taxonomy" id="3059160"/>
    <lineage>
        <taxon>Eukaryota</taxon>
        <taxon>Fungi</taxon>
        <taxon>Dikarya</taxon>
        <taxon>Basidiomycota</taxon>
        <taxon>Agaricomycotina</taxon>
        <taxon>Agaricomycetes</taxon>
        <taxon>Polyporales</taxon>
        <taxon>Cerrenaceae</taxon>
        <taxon>Somion</taxon>
    </lineage>
</organism>
<feature type="compositionally biased region" description="Basic residues" evidence="3">
    <location>
        <begin position="1"/>
        <end position="12"/>
    </location>
</feature>
<protein>
    <submittedName>
        <fullName evidence="4">Uncharacterized protein</fullName>
    </submittedName>
</protein>
<proteinExistence type="predicted"/>
<dbReference type="Gene3D" id="1.25.40.10">
    <property type="entry name" value="Tetratricopeptide repeat domain"/>
    <property type="match status" value="1"/>
</dbReference>
<dbReference type="Proteomes" id="UP001497453">
    <property type="component" value="Chromosome 9"/>
</dbReference>
<dbReference type="SUPFAM" id="SSF48452">
    <property type="entry name" value="TPR-like"/>
    <property type="match status" value="1"/>
</dbReference>
<feature type="region of interest" description="Disordered" evidence="3">
    <location>
        <begin position="486"/>
        <end position="558"/>
    </location>
</feature>
<feature type="compositionally biased region" description="Basic residues" evidence="3">
    <location>
        <begin position="539"/>
        <end position="548"/>
    </location>
</feature>
<feature type="compositionally biased region" description="Polar residues" evidence="3">
    <location>
        <begin position="599"/>
        <end position="615"/>
    </location>
</feature>
<feature type="region of interest" description="Disordered" evidence="3">
    <location>
        <begin position="284"/>
        <end position="303"/>
    </location>
</feature>
<keyword evidence="5" id="KW-1185">Reference proteome</keyword>
<evidence type="ECO:0000256" key="3">
    <source>
        <dbReference type="SAM" id="MobiDB-lite"/>
    </source>
</evidence>
<reference evidence="5" key="1">
    <citation type="submission" date="2024-04" db="EMBL/GenBank/DDBJ databases">
        <authorList>
            <person name="Shaw F."/>
            <person name="Minotto A."/>
        </authorList>
    </citation>
    <scope>NUCLEOTIDE SEQUENCE [LARGE SCALE GENOMIC DNA]</scope>
</reference>
<dbReference type="SMART" id="SM00028">
    <property type="entry name" value="TPR"/>
    <property type="match status" value="3"/>
</dbReference>
<gene>
    <name evidence="4" type="ORF">GFSPODELE1_LOCUS10412</name>
</gene>
<evidence type="ECO:0000313" key="4">
    <source>
        <dbReference type="EMBL" id="CAL1715753.1"/>
    </source>
</evidence>
<dbReference type="PROSITE" id="PS50005">
    <property type="entry name" value="TPR"/>
    <property type="match status" value="1"/>
</dbReference>
<dbReference type="PANTHER" id="PTHR46423:SF1">
    <property type="entry name" value="RNA POLYMERASE II-ASSOCIATED PROTEIN 3"/>
    <property type="match status" value="1"/>
</dbReference>
<feature type="repeat" description="TPR" evidence="2">
    <location>
        <begin position="356"/>
        <end position="389"/>
    </location>
</feature>
<sequence length="632" mass="70364">MPAKYSHAKKRPPGSSKKGNGISSNMHIHPKDHRTPNLHVDRSISQAMSAVSQLERTIANILLTRFEQDIARLFSTHLYCVALLHLPTFVMRCITVGGPGWVAANADCDEIKDFFRATIGMDLRQAGERVATKSVLWSYTALRHFALSNNVPICRKRGLHSLRLLPHHEALQAHLDSLHAMPSPAFAKPPHLGPLSDGVRALEDACESKYSKTSVHGDWDPEWRQKIRVGYERVSQTLWRVAREFDVRGYGQVLREKLTTKWCECGCSTDHLSEVCEKTVREDEEESGVRPGKQREWDGRGSGVYGWETEEEEDIWDIDLDFVGVDPEECADRAHGHVPELDMTIGQLMEYRYFQAEREKEQGNDAFKIGDFEHAIERYKMANTIEPEMPHYQLNMAAAYLKLHKWIEAEQACDAALGQHKSVKGHWRRAQARKAQGRIDDAIKGNFAVYYESTNEASSSISDIRAVLRLHPSNKEAQAELAALVPPDTGPASAGSTRVSQKPPSPSPSSSKAASSSNPAASSSSSTAPPPSSTSSKTIPHRPGRLKQKASPFPRTEADDRKLKISCLPLTVDIPAMCDLLAYANSRPKSGKENKGKKTQSSTFTAPNGVQTTTETFSYPSWDRYVVKRVSS</sequence>
<feature type="compositionally biased region" description="Low complexity" evidence="3">
    <location>
        <begin position="508"/>
        <end position="538"/>
    </location>
</feature>
<dbReference type="PANTHER" id="PTHR46423">
    <property type="entry name" value="RNA POLYMERASE II-ASSOCIATED PROTEIN 3"/>
    <property type="match status" value="1"/>
</dbReference>
<accession>A0ABP1E8Y9</accession>
<keyword evidence="1 2" id="KW-0802">TPR repeat</keyword>
<evidence type="ECO:0000256" key="1">
    <source>
        <dbReference type="ARBA" id="ARBA00022803"/>
    </source>
</evidence>
<evidence type="ECO:0000313" key="5">
    <source>
        <dbReference type="Proteomes" id="UP001497453"/>
    </source>
</evidence>
<evidence type="ECO:0000256" key="2">
    <source>
        <dbReference type="PROSITE-ProRule" id="PRU00339"/>
    </source>
</evidence>
<dbReference type="InterPro" id="IPR011990">
    <property type="entry name" value="TPR-like_helical_dom_sf"/>
</dbReference>
<dbReference type="InterPro" id="IPR051966">
    <property type="entry name" value="RPAP3"/>
</dbReference>